<name>A0ABU0YH36_9PROT</name>
<organism evidence="2 3">
    <name type="scientific">Dongia sedimenti</name>
    <dbReference type="NCBI Taxonomy" id="3064282"/>
    <lineage>
        <taxon>Bacteria</taxon>
        <taxon>Pseudomonadati</taxon>
        <taxon>Pseudomonadota</taxon>
        <taxon>Alphaproteobacteria</taxon>
        <taxon>Rhodospirillales</taxon>
        <taxon>Dongiaceae</taxon>
        <taxon>Dongia</taxon>
    </lineage>
</organism>
<feature type="transmembrane region" description="Helical" evidence="1">
    <location>
        <begin position="88"/>
        <end position="117"/>
    </location>
</feature>
<feature type="transmembrane region" description="Helical" evidence="1">
    <location>
        <begin position="24"/>
        <end position="43"/>
    </location>
</feature>
<evidence type="ECO:0000313" key="3">
    <source>
        <dbReference type="Proteomes" id="UP001230156"/>
    </source>
</evidence>
<accession>A0ABU0YH36</accession>
<protein>
    <recommendedName>
        <fullName evidence="4">Glycosyltransferase RgtA/B/C/D-like domain-containing protein</fullName>
    </recommendedName>
</protein>
<feature type="transmembrane region" description="Helical" evidence="1">
    <location>
        <begin position="462"/>
        <end position="485"/>
    </location>
</feature>
<feature type="transmembrane region" description="Helical" evidence="1">
    <location>
        <begin position="401"/>
        <end position="423"/>
    </location>
</feature>
<feature type="transmembrane region" description="Helical" evidence="1">
    <location>
        <begin position="322"/>
        <end position="350"/>
    </location>
</feature>
<evidence type="ECO:0000256" key="1">
    <source>
        <dbReference type="SAM" id="Phobius"/>
    </source>
</evidence>
<feature type="transmembrane region" description="Helical" evidence="1">
    <location>
        <begin position="497"/>
        <end position="519"/>
    </location>
</feature>
<gene>
    <name evidence="2" type="ORF">Q8A70_05090</name>
</gene>
<keyword evidence="1" id="KW-0472">Membrane</keyword>
<feature type="transmembrane region" description="Helical" evidence="1">
    <location>
        <begin position="362"/>
        <end position="381"/>
    </location>
</feature>
<feature type="transmembrane region" description="Helical" evidence="1">
    <location>
        <begin position="260"/>
        <end position="279"/>
    </location>
</feature>
<keyword evidence="1" id="KW-1133">Transmembrane helix</keyword>
<dbReference type="RefSeq" id="WP_379954436.1">
    <property type="nucleotide sequence ID" value="NZ_JAUYVI010000002.1"/>
</dbReference>
<feature type="transmembrane region" description="Helical" evidence="1">
    <location>
        <begin position="137"/>
        <end position="159"/>
    </location>
</feature>
<dbReference type="Proteomes" id="UP001230156">
    <property type="component" value="Unassembled WGS sequence"/>
</dbReference>
<feature type="transmembrane region" description="Helical" evidence="1">
    <location>
        <begin position="291"/>
        <end position="310"/>
    </location>
</feature>
<comment type="caution">
    <text evidence="2">The sequence shown here is derived from an EMBL/GenBank/DDBJ whole genome shotgun (WGS) entry which is preliminary data.</text>
</comment>
<feature type="transmembrane region" description="Helical" evidence="1">
    <location>
        <begin position="435"/>
        <end position="456"/>
    </location>
</feature>
<keyword evidence="1" id="KW-0812">Transmembrane</keyword>
<dbReference type="EMBL" id="JAUYVI010000002">
    <property type="protein sequence ID" value="MDQ7247026.1"/>
    <property type="molecule type" value="Genomic_DNA"/>
</dbReference>
<proteinExistence type="predicted"/>
<keyword evidence="3" id="KW-1185">Reference proteome</keyword>
<evidence type="ECO:0000313" key="2">
    <source>
        <dbReference type="EMBL" id="MDQ7247026.1"/>
    </source>
</evidence>
<feature type="transmembrane region" description="Helical" evidence="1">
    <location>
        <begin position="55"/>
        <end position="76"/>
    </location>
</feature>
<feature type="transmembrane region" description="Helical" evidence="1">
    <location>
        <begin position="232"/>
        <end position="254"/>
    </location>
</feature>
<reference evidence="3" key="1">
    <citation type="submission" date="2023-08" db="EMBL/GenBank/DDBJ databases">
        <title>Rhodospirillaceae gen. nov., a novel taxon isolated from the Yangtze River Yuezi River estuary sludge.</title>
        <authorList>
            <person name="Ruan L."/>
        </authorList>
    </citation>
    <scope>NUCLEOTIDE SEQUENCE [LARGE SCALE GENOMIC DNA]</scope>
    <source>
        <strain evidence="3">R-7</strain>
    </source>
</reference>
<sequence>MARVSPGTSEFVTVIDPGTESGPICLRLALVAVIVSVVQAAIMVTVRTGLPTPPLAFTVGPAILACAVLGPSLWALRRPDRVIWIGPLAMAVLLIGLLLTAFGLVPIALIMFAALMLLGRGIWRLGRPGLGARRTALWLLLLLALVVVTTVQVAGIKYVNYVADQLMLAGRTDGDLLMHAAMSNAIRYFHLPSTGIDGVHFSRYHFGIDLLAAALSRGADLGVLLAMIEIKVLVLLPLLLFGAGWGGLVIGRALMPGTRLSALAFTCSAAGIAFLLQETPVGNLVTYSDPLLLSGVLMVLIAPTVVWVLVVPASDTPAVRWAWALAVLGIVLISAGKISNGFVWAGLVGYWALRRYRLGGNFWLVAFACGLAFLPCYLLFVDAMGGRFFGTPFFVEYGFAAGHYLLPLTVHFQALAAIVWLALQKQETSRPTRRFLLESLAIAIFGGVLPGLLMEIPNGDGFYFTQAVGWFSLPVLAALLAALPDRLVVAPAARRKLVWSGFAALTIAAIVFSATSFPLRFNIFMAYNALLHTADRSYYDVDKRRAWREDGQRAWATYGLGVFRLPAPPQLGQSLADALVAFKAETGNQGAAFIPPQSDYWPLVSDCDGKVTYPMSVAGVPLIDGYLPVQAECPQQFSLRGYAAAPATRGDLSDQELCSRARQAGFSVVLRTESVSDRSRDRKIACAPAE</sequence>
<evidence type="ECO:0008006" key="4">
    <source>
        <dbReference type="Google" id="ProtNLM"/>
    </source>
</evidence>